<dbReference type="InterPro" id="IPR019197">
    <property type="entry name" value="Biotin-prot_ligase_N"/>
</dbReference>
<comment type="similarity">
    <text evidence="1">Belongs to the biotin--protein ligase family.</text>
</comment>
<reference evidence="5" key="1">
    <citation type="submission" date="2024-04" db="EMBL/GenBank/DDBJ databases">
        <authorList>
            <person name="Shaw F."/>
            <person name="Minotto A."/>
        </authorList>
    </citation>
    <scope>NUCLEOTIDE SEQUENCE [LARGE SCALE GENOMIC DNA]</scope>
</reference>
<evidence type="ECO:0000256" key="1">
    <source>
        <dbReference type="ARBA" id="ARBA00009934"/>
    </source>
</evidence>
<evidence type="ECO:0000256" key="2">
    <source>
        <dbReference type="ARBA" id="ARBA00022598"/>
    </source>
</evidence>
<dbReference type="NCBIfam" id="TIGR00121">
    <property type="entry name" value="birA_ligase"/>
    <property type="match status" value="1"/>
</dbReference>
<dbReference type="PROSITE" id="PS51733">
    <property type="entry name" value="BPL_LPL_CATALYTIC"/>
    <property type="match status" value="1"/>
</dbReference>
<dbReference type="EMBL" id="OZ037948">
    <property type="protein sequence ID" value="CAL1709597.1"/>
    <property type="molecule type" value="Genomic_DNA"/>
</dbReference>
<dbReference type="Proteomes" id="UP001497453">
    <property type="component" value="Chromosome 5"/>
</dbReference>
<dbReference type="Gene3D" id="3.40.50.880">
    <property type="match status" value="1"/>
</dbReference>
<dbReference type="InterPro" id="IPR004143">
    <property type="entry name" value="BPL_LPL_catalytic"/>
</dbReference>
<dbReference type="Gene3D" id="3.30.930.10">
    <property type="entry name" value="Bira Bifunctional Protein, Domain 2"/>
    <property type="match status" value="1"/>
</dbReference>
<feature type="domain" description="BPL/LPL catalytic" evidence="3">
    <location>
        <begin position="326"/>
        <end position="524"/>
    </location>
</feature>
<dbReference type="PANTHER" id="PTHR12835:SF5">
    <property type="entry name" value="BIOTIN--PROTEIN LIGASE"/>
    <property type="match status" value="1"/>
</dbReference>
<keyword evidence="2" id="KW-0436">Ligase</keyword>
<keyword evidence="5" id="KW-1185">Reference proteome</keyword>
<sequence>MNVLVYAGPEVLQTSLARSITLLKSLLSPNYTVQPISVQSLSSHPWAATCALLVIPGCSQRLSFSPSTASTIKSYVENGGAFLGLRVGAKTGWSESTLRFQDEASGASLSCHFSPGGEEPKTITLMSSQGEVHTISDSATPVFDVSESPVVHVLARYSEDSKPAAVNFKASRGNVVLWAVPIEVPLVSQDISDVHIDVAERRRLGLVRETLRLLGLYLPADSPSVAMQLLPLVLTGSPSRPGVVRQILDALEIQIAGKLADANDTFEFVDTQHGLERLHRARSQLLPKDVKPVIVFLDGTSPQLEDTPLFNIPQYYTDLSAARQQAGCPSNPVPWGVGEALLYGEVVTSTQTMLDKNPRLLSSLPVPFLSLASHQLAGRGRGGNTWVSPTGCLQFSLLLRVPLSQLPATKLVFVQYLFALAVVEACRHDNIMGRSGEAVRLKWPNDIYIVDGEQKRKVGGILVHTSFVGGLVSIVIGCGVNVLNGPPIASLAQVLSTEAHWKLNLERTAATIMATFEPMWNTFVSEHGSFSSFMDLYLERWLHSDQLVTITTTTPPRHVRVTGITADHGLLRTIPERDAWVSRASGSDDFIDLQPDGNTFDLMSGLIMTTK</sequence>
<dbReference type="PANTHER" id="PTHR12835">
    <property type="entry name" value="BIOTIN PROTEIN LIGASE"/>
    <property type="match status" value="1"/>
</dbReference>
<name>A0ABP1DQZ6_9APHY</name>
<gene>
    <name evidence="4" type="ORF">GFSPODELE1_LOCUS7417</name>
</gene>
<dbReference type="CDD" id="cd16442">
    <property type="entry name" value="BPL"/>
    <property type="match status" value="1"/>
</dbReference>
<protein>
    <recommendedName>
        <fullName evidence="3">BPL/LPL catalytic domain-containing protein</fullName>
    </recommendedName>
</protein>
<evidence type="ECO:0000313" key="5">
    <source>
        <dbReference type="Proteomes" id="UP001497453"/>
    </source>
</evidence>
<proteinExistence type="inferred from homology"/>
<dbReference type="InterPro" id="IPR029062">
    <property type="entry name" value="Class_I_gatase-like"/>
</dbReference>
<dbReference type="InterPro" id="IPR004408">
    <property type="entry name" value="Biotin_CoA_COase_ligase"/>
</dbReference>
<dbReference type="Pfam" id="PF09825">
    <property type="entry name" value="BPL_N"/>
    <property type="match status" value="1"/>
</dbReference>
<evidence type="ECO:0000313" key="4">
    <source>
        <dbReference type="EMBL" id="CAL1709597.1"/>
    </source>
</evidence>
<dbReference type="Pfam" id="PF03099">
    <property type="entry name" value="BPL_LplA_LipB"/>
    <property type="match status" value="1"/>
</dbReference>
<dbReference type="SUPFAM" id="SSF52317">
    <property type="entry name" value="Class I glutamine amidotransferase-like"/>
    <property type="match status" value="1"/>
</dbReference>
<organism evidence="4 5">
    <name type="scientific">Somion occarium</name>
    <dbReference type="NCBI Taxonomy" id="3059160"/>
    <lineage>
        <taxon>Eukaryota</taxon>
        <taxon>Fungi</taxon>
        <taxon>Dikarya</taxon>
        <taxon>Basidiomycota</taxon>
        <taxon>Agaricomycotina</taxon>
        <taxon>Agaricomycetes</taxon>
        <taxon>Polyporales</taxon>
        <taxon>Cerrenaceae</taxon>
        <taxon>Somion</taxon>
    </lineage>
</organism>
<accession>A0ABP1DQZ6</accession>
<dbReference type="SUPFAM" id="SSF55681">
    <property type="entry name" value="Class II aaRS and biotin synthetases"/>
    <property type="match status" value="1"/>
</dbReference>
<evidence type="ECO:0000259" key="3">
    <source>
        <dbReference type="PROSITE" id="PS51733"/>
    </source>
</evidence>
<dbReference type="InterPro" id="IPR045864">
    <property type="entry name" value="aa-tRNA-synth_II/BPL/LPL"/>
</dbReference>